<dbReference type="CDD" id="cd00609">
    <property type="entry name" value="AAT_like"/>
    <property type="match status" value="1"/>
</dbReference>
<dbReference type="PANTHER" id="PTHR46577">
    <property type="entry name" value="HTH-TYPE TRANSCRIPTIONAL REGULATORY PROTEIN GABR"/>
    <property type="match status" value="1"/>
</dbReference>
<feature type="domain" description="HTH gntR-type" evidence="7">
    <location>
        <begin position="32"/>
        <end position="100"/>
    </location>
</feature>
<dbReference type="InterPro" id="IPR015421">
    <property type="entry name" value="PyrdxlP-dep_Trfase_major"/>
</dbReference>
<dbReference type="InterPro" id="IPR015422">
    <property type="entry name" value="PyrdxlP-dep_Trfase_small"/>
</dbReference>
<evidence type="ECO:0000256" key="4">
    <source>
        <dbReference type="ARBA" id="ARBA00023125"/>
    </source>
</evidence>
<dbReference type="SUPFAM" id="SSF46785">
    <property type="entry name" value="Winged helix' DNA-binding domain"/>
    <property type="match status" value="1"/>
</dbReference>
<dbReference type="Gene3D" id="3.90.1150.10">
    <property type="entry name" value="Aspartate Aminotransferase, domain 1"/>
    <property type="match status" value="1"/>
</dbReference>
<dbReference type="InterPro" id="IPR015424">
    <property type="entry name" value="PyrdxlP-dep_Trfase"/>
</dbReference>
<evidence type="ECO:0000259" key="7">
    <source>
        <dbReference type="PROSITE" id="PS50949"/>
    </source>
</evidence>
<evidence type="ECO:0000256" key="1">
    <source>
        <dbReference type="ARBA" id="ARBA00005384"/>
    </source>
</evidence>
<dbReference type="PRINTS" id="PR00035">
    <property type="entry name" value="HTHGNTR"/>
</dbReference>
<evidence type="ECO:0000256" key="5">
    <source>
        <dbReference type="ARBA" id="ARBA00023163"/>
    </source>
</evidence>
<sequence>MAASESGPIGPQAATDAVRDGVARRRAAHPDEPRYASLAAALEDAISSGVLADGAKLPAERDLVAALRLSRTTVSRAYARLEQGGWLERRVGSGTFARRPDPQAGRVWLRDVIDGAPRRRGARRTGMINLTSSRPFVLGAGLRDALGRSAEAVEAVAEQLQYATQGLPELRETVAAAYTARGLPTTAEQVLITSGAQQALGLVLQLYVRPDDPVAVESPTYHGALDALRVRQARPVAIDADPATVADQLAAVAEHVPLRAAYLMTTCHAVTGRVVGAAQRRALAELSLERQLPLIEDDILAGLTFAEGPATAEPPPVAAYAEDAPIFTIGSTSKLVWNGLRVGWLRAPEALLVRLARLKGTADLGTSLVAQLVAGQLLVHADDLARRRREENAAAFAHAATLLERHLPAWRWTPPEGGRSLWVRLPEDGPDGPAVAQAAVRHGVSVIAGPTFAADGRHRHRLRLMPVRPPDRLAEGVARLSAAWDELQGP</sequence>
<dbReference type="Gene3D" id="3.40.640.10">
    <property type="entry name" value="Type I PLP-dependent aspartate aminotransferase-like (Major domain)"/>
    <property type="match status" value="1"/>
</dbReference>
<dbReference type="RefSeq" id="WP_319954320.1">
    <property type="nucleotide sequence ID" value="NZ_JAXAVX010000005.1"/>
</dbReference>
<proteinExistence type="inferred from homology"/>
<keyword evidence="4" id="KW-0238">DNA-binding</keyword>
<dbReference type="InterPro" id="IPR000524">
    <property type="entry name" value="Tscrpt_reg_HTH_GntR"/>
</dbReference>
<protein>
    <submittedName>
        <fullName evidence="8">PLP-dependent aminotransferase family protein</fullName>
    </submittedName>
</protein>
<dbReference type="Proteomes" id="UP001277761">
    <property type="component" value="Unassembled WGS sequence"/>
</dbReference>
<keyword evidence="5" id="KW-0804">Transcription</keyword>
<evidence type="ECO:0000256" key="6">
    <source>
        <dbReference type="SAM" id="MobiDB-lite"/>
    </source>
</evidence>
<keyword evidence="2" id="KW-0663">Pyridoxal phosphate</keyword>
<dbReference type="InterPro" id="IPR036390">
    <property type="entry name" value="WH_DNA-bd_sf"/>
</dbReference>
<feature type="compositionally biased region" description="Basic and acidic residues" evidence="6">
    <location>
        <begin position="17"/>
        <end position="30"/>
    </location>
</feature>
<evidence type="ECO:0000313" key="9">
    <source>
        <dbReference type="Proteomes" id="UP001277761"/>
    </source>
</evidence>
<accession>A0ABU4VM41</accession>
<dbReference type="EMBL" id="JAXAVX010000005">
    <property type="protein sequence ID" value="MDX8152164.1"/>
    <property type="molecule type" value="Genomic_DNA"/>
</dbReference>
<dbReference type="GO" id="GO:0008483">
    <property type="term" value="F:transaminase activity"/>
    <property type="evidence" value="ECO:0007669"/>
    <property type="project" value="UniProtKB-KW"/>
</dbReference>
<dbReference type="CDD" id="cd07377">
    <property type="entry name" value="WHTH_GntR"/>
    <property type="match status" value="1"/>
</dbReference>
<dbReference type="Pfam" id="PF00392">
    <property type="entry name" value="GntR"/>
    <property type="match status" value="1"/>
</dbReference>
<evidence type="ECO:0000313" key="8">
    <source>
        <dbReference type="EMBL" id="MDX8152164.1"/>
    </source>
</evidence>
<dbReference type="InterPro" id="IPR004839">
    <property type="entry name" value="Aminotransferase_I/II_large"/>
</dbReference>
<dbReference type="Gene3D" id="1.10.10.10">
    <property type="entry name" value="Winged helix-like DNA-binding domain superfamily/Winged helix DNA-binding domain"/>
    <property type="match status" value="1"/>
</dbReference>
<dbReference type="InterPro" id="IPR036388">
    <property type="entry name" value="WH-like_DNA-bd_sf"/>
</dbReference>
<keyword evidence="9" id="KW-1185">Reference proteome</keyword>
<keyword evidence="3" id="KW-0805">Transcription regulation</keyword>
<dbReference type="Pfam" id="PF00155">
    <property type="entry name" value="Aminotran_1_2"/>
    <property type="match status" value="1"/>
</dbReference>
<dbReference type="InterPro" id="IPR051446">
    <property type="entry name" value="HTH_trans_reg/aminotransferase"/>
</dbReference>
<comment type="caution">
    <text evidence="8">The sequence shown here is derived from an EMBL/GenBank/DDBJ whole genome shotgun (WGS) entry which is preliminary data.</text>
</comment>
<dbReference type="PANTHER" id="PTHR46577:SF1">
    <property type="entry name" value="HTH-TYPE TRANSCRIPTIONAL REGULATORY PROTEIN GABR"/>
    <property type="match status" value="1"/>
</dbReference>
<dbReference type="SUPFAM" id="SSF53383">
    <property type="entry name" value="PLP-dependent transferases"/>
    <property type="match status" value="1"/>
</dbReference>
<comment type="similarity">
    <text evidence="1">In the C-terminal section; belongs to the class-I pyridoxal-phosphate-dependent aminotransferase family.</text>
</comment>
<keyword evidence="8" id="KW-0808">Transferase</keyword>
<dbReference type="SMART" id="SM00345">
    <property type="entry name" value="HTH_GNTR"/>
    <property type="match status" value="1"/>
</dbReference>
<keyword evidence="8" id="KW-0032">Aminotransferase</keyword>
<organism evidence="8 9">
    <name type="scientific">Patulibacter brassicae</name>
    <dbReference type="NCBI Taxonomy" id="1705717"/>
    <lineage>
        <taxon>Bacteria</taxon>
        <taxon>Bacillati</taxon>
        <taxon>Actinomycetota</taxon>
        <taxon>Thermoleophilia</taxon>
        <taxon>Solirubrobacterales</taxon>
        <taxon>Patulibacteraceae</taxon>
        <taxon>Patulibacter</taxon>
    </lineage>
</organism>
<reference evidence="8 9" key="1">
    <citation type="submission" date="2023-11" db="EMBL/GenBank/DDBJ databases">
        <authorList>
            <person name="Xu M."/>
            <person name="Jiang T."/>
        </authorList>
    </citation>
    <scope>NUCLEOTIDE SEQUENCE [LARGE SCALE GENOMIC DNA]</scope>
    <source>
        <strain evidence="8 9">SD</strain>
    </source>
</reference>
<name>A0ABU4VM41_9ACTN</name>
<feature type="region of interest" description="Disordered" evidence="6">
    <location>
        <begin position="1"/>
        <end position="30"/>
    </location>
</feature>
<evidence type="ECO:0000256" key="3">
    <source>
        <dbReference type="ARBA" id="ARBA00023015"/>
    </source>
</evidence>
<dbReference type="PROSITE" id="PS50949">
    <property type="entry name" value="HTH_GNTR"/>
    <property type="match status" value="1"/>
</dbReference>
<evidence type="ECO:0000256" key="2">
    <source>
        <dbReference type="ARBA" id="ARBA00022898"/>
    </source>
</evidence>
<gene>
    <name evidence="8" type="ORF">SK069_11205</name>
</gene>